<proteinExistence type="inferred from homology"/>
<dbReference type="InterPro" id="IPR002711">
    <property type="entry name" value="HNH"/>
</dbReference>
<evidence type="ECO:0000259" key="2">
    <source>
        <dbReference type="PROSITE" id="PS50878"/>
    </source>
</evidence>
<dbReference type="InterPro" id="IPR043502">
    <property type="entry name" value="DNA/RNA_pol_sf"/>
</dbReference>
<dbReference type="InterPro" id="IPR025960">
    <property type="entry name" value="RVT_N"/>
</dbReference>
<dbReference type="PROSITE" id="PS50878">
    <property type="entry name" value="RT_POL"/>
    <property type="match status" value="1"/>
</dbReference>
<dbReference type="Pfam" id="PF08388">
    <property type="entry name" value="GIIM"/>
    <property type="match status" value="1"/>
</dbReference>
<dbReference type="CDD" id="cd00085">
    <property type="entry name" value="HNHc"/>
    <property type="match status" value="1"/>
</dbReference>
<dbReference type="Pfam" id="PF00078">
    <property type="entry name" value="RVT_1"/>
    <property type="match status" value="1"/>
</dbReference>
<name>A0ABW9C710_9BURK</name>
<evidence type="ECO:0000256" key="1">
    <source>
        <dbReference type="ARBA" id="ARBA00034120"/>
    </source>
</evidence>
<dbReference type="Pfam" id="PF13655">
    <property type="entry name" value="RVT_N"/>
    <property type="match status" value="1"/>
</dbReference>
<dbReference type="InterPro" id="IPR030931">
    <property type="entry name" value="Group_II_RT_mat"/>
</dbReference>
<dbReference type="Pfam" id="PF01844">
    <property type="entry name" value="HNH"/>
    <property type="match status" value="1"/>
</dbReference>
<keyword evidence="3" id="KW-0695">RNA-directed DNA polymerase</keyword>
<dbReference type="PANTHER" id="PTHR34047">
    <property type="entry name" value="NUCLEAR INTRON MATURASE 1, MITOCHONDRIAL-RELATED"/>
    <property type="match status" value="1"/>
</dbReference>
<reference evidence="3 4" key="1">
    <citation type="journal article" date="2024" name="Chem. Sci.">
        <title>Discovery of megapolipeptins by genome mining of a Burkholderiales bacteria collection.</title>
        <authorList>
            <person name="Paulo B.S."/>
            <person name="Recchia M.J.J."/>
            <person name="Lee S."/>
            <person name="Fergusson C.H."/>
            <person name="Romanowski S.B."/>
            <person name="Hernandez A."/>
            <person name="Krull N."/>
            <person name="Liu D.Y."/>
            <person name="Cavanagh H."/>
            <person name="Bos A."/>
            <person name="Gray C.A."/>
            <person name="Murphy B.T."/>
            <person name="Linington R.G."/>
            <person name="Eustaquio A.S."/>
        </authorList>
    </citation>
    <scope>NUCLEOTIDE SEQUENCE [LARGE SCALE GENOMIC DNA]</scope>
    <source>
        <strain evidence="3 4">RL17-379-BIB-C</strain>
    </source>
</reference>
<sequence length="565" mass="65209">MRVSIREDGSALSHAPDNWYAVDWRRVERNVRGMQIRIAKATRENDWRRVKALQRMLTRTLSAKLYAVRRVTQNQGARTAGVDRELWDSPESRWEAIGRLKRRGYKPLPLRRVFIPKANGKERPLGIPTMRDRAMQALYLLALEPVSESTSDPNSYGFRLNRSTADAMSQIFVAMSQKGSARWVLEADIKGCFDHINHEWLENHVPMDKEILRKWLKAGLIYKGQLQATEAGTPQGGIISPTLANVTLNGLERELIAHLGAKFGIAKAKKLKVNVVRYADDFVITGDSQEVLEQEVWPWVEAFLAGRGLQLSEEKTRITHIDTGFDFLGWNFRRYSGTLLIKPSKKNARAFYRKVAETINGNKTVKQASLIRLLNPMLRGWARYHSPVVAKEAYSRMESLIFRRLWRWSKRRHPSKSADWVRKKYFHSEGSRHWVFAVPVVREAGKGLLELYQISGTEIRRHRKVKGAFNPFDPEWEQYGEQLREARMEHSMRHRRQWVSLYMSQSGLCAHCGCALTKETGWHDHHLEYRMHGGSDALSNRVLLHPDCHRQVHAGKIAVTKPARD</sequence>
<dbReference type="GO" id="GO:0003964">
    <property type="term" value="F:RNA-directed DNA polymerase activity"/>
    <property type="evidence" value="ECO:0007669"/>
    <property type="project" value="UniProtKB-KW"/>
</dbReference>
<comment type="similarity">
    <text evidence="1">Belongs to the bacterial reverse transcriptase family.</text>
</comment>
<evidence type="ECO:0000313" key="4">
    <source>
        <dbReference type="Proteomes" id="UP001629288"/>
    </source>
</evidence>
<comment type="caution">
    <text evidence="3">The sequence shown here is derived from an EMBL/GenBank/DDBJ whole genome shotgun (WGS) entry which is preliminary data.</text>
</comment>
<feature type="domain" description="Reverse transcriptase" evidence="2">
    <location>
        <begin position="96"/>
        <end position="332"/>
    </location>
</feature>
<dbReference type="InterPro" id="IPR003615">
    <property type="entry name" value="HNH_nuc"/>
</dbReference>
<dbReference type="InterPro" id="IPR000477">
    <property type="entry name" value="RT_dom"/>
</dbReference>
<dbReference type="SMART" id="SM00507">
    <property type="entry name" value="HNHc"/>
    <property type="match status" value="1"/>
</dbReference>
<organism evidence="3 4">
    <name type="scientific">Paraburkholderia strydomiana</name>
    <dbReference type="NCBI Taxonomy" id="1245417"/>
    <lineage>
        <taxon>Bacteria</taxon>
        <taxon>Pseudomonadati</taxon>
        <taxon>Pseudomonadota</taxon>
        <taxon>Betaproteobacteria</taxon>
        <taxon>Burkholderiales</taxon>
        <taxon>Burkholderiaceae</taxon>
        <taxon>Paraburkholderia</taxon>
    </lineage>
</organism>
<evidence type="ECO:0000313" key="3">
    <source>
        <dbReference type="EMBL" id="MFM0446912.1"/>
    </source>
</evidence>
<dbReference type="InterPro" id="IPR013597">
    <property type="entry name" value="Mat_intron_G2"/>
</dbReference>
<dbReference type="Proteomes" id="UP001629288">
    <property type="component" value="Unassembled WGS sequence"/>
</dbReference>
<dbReference type="PANTHER" id="PTHR34047:SF8">
    <property type="entry name" value="PROTEIN YKFC"/>
    <property type="match status" value="1"/>
</dbReference>
<keyword evidence="3" id="KW-0548">Nucleotidyltransferase</keyword>
<dbReference type="Gene3D" id="1.10.30.50">
    <property type="match status" value="1"/>
</dbReference>
<protein>
    <submittedName>
        <fullName evidence="3">Group II intron reverse transcriptase/maturase</fullName>
        <ecNumber evidence="3">2.7.7.49</ecNumber>
    </submittedName>
</protein>
<dbReference type="EC" id="2.7.7.49" evidence="3"/>
<dbReference type="InterPro" id="IPR051083">
    <property type="entry name" value="GrpII_Intron_Splice-Mob/Def"/>
</dbReference>
<dbReference type="RefSeq" id="WP_408130875.1">
    <property type="nucleotide sequence ID" value="NZ_JAQQDD010000007.1"/>
</dbReference>
<dbReference type="CDD" id="cd01651">
    <property type="entry name" value="RT_G2_intron"/>
    <property type="match status" value="1"/>
</dbReference>
<dbReference type="SUPFAM" id="SSF56672">
    <property type="entry name" value="DNA/RNA polymerases"/>
    <property type="match status" value="1"/>
</dbReference>
<keyword evidence="4" id="KW-1185">Reference proteome</keyword>
<dbReference type="NCBIfam" id="TIGR04416">
    <property type="entry name" value="group_II_RT_mat"/>
    <property type="match status" value="1"/>
</dbReference>
<dbReference type="EMBL" id="JAQQDH010000009">
    <property type="protein sequence ID" value="MFM0446912.1"/>
    <property type="molecule type" value="Genomic_DNA"/>
</dbReference>
<accession>A0ABW9C710</accession>
<gene>
    <name evidence="3" type="primary">ltrA</name>
    <name evidence="3" type="ORF">PQR00_25230</name>
</gene>
<keyword evidence="3" id="KW-0808">Transferase</keyword>